<evidence type="ECO:0000313" key="3">
    <source>
        <dbReference type="Proteomes" id="UP000621856"/>
    </source>
</evidence>
<reference evidence="2 4" key="2">
    <citation type="submission" date="2020-02" db="EMBL/GenBank/DDBJ databases">
        <title>Genome sequence of Parvularcula flava strain NH6-79.</title>
        <authorList>
            <person name="Abdul Karim M.H."/>
            <person name="Lam M.Q."/>
            <person name="Chen S.J."/>
            <person name="Yahya A."/>
            <person name="Shahir S."/>
            <person name="Shamsir M.S."/>
            <person name="Chong C.S."/>
        </authorList>
    </citation>
    <scope>NUCLEOTIDE SEQUENCE [LARGE SCALE GENOMIC DNA]</scope>
    <source>
        <strain evidence="2 4">NH6-79</strain>
    </source>
</reference>
<protein>
    <submittedName>
        <fullName evidence="1">Uncharacterized protein</fullName>
    </submittedName>
</protein>
<gene>
    <name evidence="2" type="ORF">FF098_003945</name>
    <name evidence="1" type="ORF">GCM10011355_07920</name>
</gene>
<evidence type="ECO:0000313" key="4">
    <source>
        <dbReference type="Proteomes" id="UP000818603"/>
    </source>
</evidence>
<reference evidence="1" key="3">
    <citation type="submission" date="2020-09" db="EMBL/GenBank/DDBJ databases">
        <authorList>
            <person name="Sun Q."/>
            <person name="Zhou Y."/>
        </authorList>
    </citation>
    <scope>NUCLEOTIDE SEQUENCE</scope>
    <source>
        <strain evidence="1">CGMCC 1.14984</strain>
    </source>
</reference>
<keyword evidence="4" id="KW-1185">Reference proteome</keyword>
<evidence type="ECO:0000313" key="1">
    <source>
        <dbReference type="EMBL" id="GGH94229.1"/>
    </source>
</evidence>
<sequence>MPSSLDVTCPRCGGHARYEHAEIALINRKKNIDFFRHSRDFSTARVETHGGKANAAILWHGLHRKDPLTVPPLPREERLDDWIRNRNIGPKLDAGVIACPACGLRRKHLLDWPHDALFQIEHRGKLLWAFTRDHALELLDYVRSESRSRGQYRHKVFLMKVPTHFLTAKARDDVSKKLEALLKSQ</sequence>
<dbReference type="EMBL" id="BMGZ01000001">
    <property type="protein sequence ID" value="GGH94229.1"/>
    <property type="molecule type" value="Genomic_DNA"/>
</dbReference>
<dbReference type="Proteomes" id="UP000621856">
    <property type="component" value="Unassembled WGS sequence"/>
</dbReference>
<organism evidence="1 3">
    <name type="scientific">Aquisalinus luteolus</name>
    <dbReference type="NCBI Taxonomy" id="1566827"/>
    <lineage>
        <taxon>Bacteria</taxon>
        <taxon>Pseudomonadati</taxon>
        <taxon>Pseudomonadota</taxon>
        <taxon>Alphaproteobacteria</taxon>
        <taxon>Parvularculales</taxon>
        <taxon>Parvularculaceae</taxon>
        <taxon>Aquisalinus</taxon>
    </lineage>
</organism>
<dbReference type="AlphaFoldDB" id="A0A8J3A208"/>
<evidence type="ECO:0000313" key="2">
    <source>
        <dbReference type="EMBL" id="NHK27055.1"/>
    </source>
</evidence>
<dbReference type="EMBL" id="VCJR02000001">
    <property type="protein sequence ID" value="NHK27055.1"/>
    <property type="molecule type" value="Genomic_DNA"/>
</dbReference>
<proteinExistence type="predicted"/>
<dbReference type="Proteomes" id="UP000818603">
    <property type="component" value="Unassembled WGS sequence"/>
</dbReference>
<name>A0A8J3A208_9PROT</name>
<dbReference type="RefSeq" id="WP_155137681.1">
    <property type="nucleotide sequence ID" value="NZ_BMGZ01000001.1"/>
</dbReference>
<accession>A0A8J3A208</accession>
<comment type="caution">
    <text evidence="1">The sequence shown here is derived from an EMBL/GenBank/DDBJ whole genome shotgun (WGS) entry which is preliminary data.</text>
</comment>
<reference evidence="1" key="1">
    <citation type="journal article" date="2014" name="Int. J. Syst. Evol. Microbiol.">
        <title>Complete genome sequence of Corynebacterium casei LMG S-19264T (=DSM 44701T), isolated from a smear-ripened cheese.</title>
        <authorList>
            <consortium name="US DOE Joint Genome Institute (JGI-PGF)"/>
            <person name="Walter F."/>
            <person name="Albersmeier A."/>
            <person name="Kalinowski J."/>
            <person name="Ruckert C."/>
        </authorList>
    </citation>
    <scope>NUCLEOTIDE SEQUENCE</scope>
    <source>
        <strain evidence="1">CGMCC 1.14984</strain>
    </source>
</reference>